<proteinExistence type="predicted"/>
<accession>A0ABV1QJZ7</accession>
<dbReference type="RefSeq" id="WP_350393336.1">
    <property type="nucleotide sequence ID" value="NZ_JBELQE010000048.1"/>
</dbReference>
<dbReference type="InterPro" id="IPR043129">
    <property type="entry name" value="ATPase_NBD"/>
</dbReference>
<dbReference type="CDD" id="cd23763">
    <property type="entry name" value="ASKHA_ATPase_ROK"/>
    <property type="match status" value="1"/>
</dbReference>
<protein>
    <submittedName>
        <fullName evidence="1">ROK family protein</fullName>
    </submittedName>
</protein>
<comment type="caution">
    <text evidence="1">The sequence shown here is derived from an EMBL/GenBank/DDBJ whole genome shotgun (WGS) entry which is preliminary data.</text>
</comment>
<evidence type="ECO:0000313" key="1">
    <source>
        <dbReference type="EMBL" id="MER2249713.1"/>
    </source>
</evidence>
<reference evidence="1 2" key="1">
    <citation type="submission" date="2024-06" db="EMBL/GenBank/DDBJ databases">
        <authorList>
            <person name="Campbell A.G."/>
        </authorList>
    </citation>
    <scope>NUCLEOTIDE SEQUENCE [LARGE SCALE GENOMIC DNA]</scope>
    <source>
        <strain evidence="1 2">EM12</strain>
    </source>
</reference>
<dbReference type="Proteomes" id="UP001480955">
    <property type="component" value="Unassembled WGS sequence"/>
</dbReference>
<evidence type="ECO:0000313" key="2">
    <source>
        <dbReference type="Proteomes" id="UP001480955"/>
    </source>
</evidence>
<keyword evidence="2" id="KW-1185">Reference proteome</keyword>
<sequence>MACQHGSGRLAGFRIDGYNLKLEENGGFVGDRVRSRAFAAVLDGLRRSACDAGPDPLGSVASDDRPALDKILEQEGTAAARLIGQAVERYATEFAEVVRRFLATREWAGIEAVAVGGGLRGSRLGERAIRRAEALLEAGGHPVRVRPIQVDPDEAALLGAVHLRPADVPGHEAILAVDIGGGNVRAGVVRPGRGGSRAAEVLLREHWRHRHERVDRDEMVTRLTTMLASLVHRARHEGLSVAPFVGIGCPGAIRADGAITCGTQNLPGNWQEAGFNLPARVAASLSSIDDDEVRVILHNDAVLQGLGEASRMCGYVRWGVLTIGTGLGNATFTSLTSVSLSEEPSGERPLAHAGSA</sequence>
<organism evidence="1 2">
    <name type="scientific">Methylorubrum podarium</name>
    <dbReference type="NCBI Taxonomy" id="200476"/>
    <lineage>
        <taxon>Bacteria</taxon>
        <taxon>Pseudomonadati</taxon>
        <taxon>Pseudomonadota</taxon>
        <taxon>Alphaproteobacteria</taxon>
        <taxon>Hyphomicrobiales</taxon>
        <taxon>Methylobacteriaceae</taxon>
        <taxon>Methylorubrum</taxon>
    </lineage>
</organism>
<dbReference type="SUPFAM" id="SSF53067">
    <property type="entry name" value="Actin-like ATPase domain"/>
    <property type="match status" value="1"/>
</dbReference>
<dbReference type="EMBL" id="JBELQE010000048">
    <property type="protein sequence ID" value="MER2249713.1"/>
    <property type="molecule type" value="Genomic_DNA"/>
</dbReference>
<name>A0ABV1QJZ7_9HYPH</name>
<dbReference type="Gene3D" id="3.30.420.40">
    <property type="match status" value="1"/>
</dbReference>
<gene>
    <name evidence="1" type="ORF">ABS772_07265</name>
</gene>